<dbReference type="OrthoDB" id="1095242at2759"/>
<evidence type="ECO:0000259" key="9">
    <source>
        <dbReference type="PROSITE" id="PS50157"/>
    </source>
</evidence>
<protein>
    <recommendedName>
        <fullName evidence="9">C2H2-type domain-containing protein</fullName>
    </recommendedName>
</protein>
<evidence type="ECO:0000256" key="7">
    <source>
        <dbReference type="PROSITE-ProRule" id="PRU00042"/>
    </source>
</evidence>
<dbReference type="InParanoid" id="A0A482XCL6"/>
<evidence type="ECO:0000256" key="8">
    <source>
        <dbReference type="SAM" id="MobiDB-lite"/>
    </source>
</evidence>
<dbReference type="FunFam" id="3.30.160.60:FF:000340">
    <property type="entry name" value="zinc finger protein 473 isoform X1"/>
    <property type="match status" value="1"/>
</dbReference>
<keyword evidence="4 7" id="KW-0863">Zinc-finger</keyword>
<dbReference type="EMBL" id="QKKF02012624">
    <property type="protein sequence ID" value="RZF43584.1"/>
    <property type="molecule type" value="Genomic_DNA"/>
</dbReference>
<dbReference type="Pfam" id="PF13912">
    <property type="entry name" value="zf-C2H2_6"/>
    <property type="match status" value="4"/>
</dbReference>
<keyword evidence="3" id="KW-0677">Repeat</keyword>
<evidence type="ECO:0000313" key="10">
    <source>
        <dbReference type="EMBL" id="RZF43584.1"/>
    </source>
</evidence>
<feature type="compositionally biased region" description="Basic and acidic residues" evidence="8">
    <location>
        <begin position="45"/>
        <end position="63"/>
    </location>
</feature>
<keyword evidence="5" id="KW-0862">Zinc</keyword>
<name>A0A482XCL6_LAOST</name>
<dbReference type="FunFam" id="3.30.160.60:FF:001049">
    <property type="entry name" value="zinc finger protein 319"/>
    <property type="match status" value="1"/>
</dbReference>
<dbReference type="InterPro" id="IPR036236">
    <property type="entry name" value="Znf_C2H2_sf"/>
</dbReference>
<proteinExistence type="predicted"/>
<evidence type="ECO:0000256" key="2">
    <source>
        <dbReference type="ARBA" id="ARBA00022723"/>
    </source>
</evidence>
<keyword evidence="11" id="KW-1185">Reference proteome</keyword>
<dbReference type="InterPro" id="IPR050331">
    <property type="entry name" value="Zinc_finger"/>
</dbReference>
<gene>
    <name evidence="10" type="ORF">LSTR_LSTR008097</name>
</gene>
<dbReference type="GO" id="GO:0008270">
    <property type="term" value="F:zinc ion binding"/>
    <property type="evidence" value="ECO:0007669"/>
    <property type="project" value="UniProtKB-KW"/>
</dbReference>
<dbReference type="FunFam" id="3.30.160.60:FF:000100">
    <property type="entry name" value="Zinc finger 45-like"/>
    <property type="match status" value="2"/>
</dbReference>
<dbReference type="PROSITE" id="PS00028">
    <property type="entry name" value="ZINC_FINGER_C2H2_1"/>
    <property type="match status" value="11"/>
</dbReference>
<feature type="domain" description="C2H2-type" evidence="9">
    <location>
        <begin position="312"/>
        <end position="339"/>
    </location>
</feature>
<feature type="domain" description="C2H2-type" evidence="9">
    <location>
        <begin position="377"/>
        <end position="404"/>
    </location>
</feature>
<feature type="domain" description="C2H2-type" evidence="9">
    <location>
        <begin position="284"/>
        <end position="311"/>
    </location>
</feature>
<dbReference type="InterPro" id="IPR013087">
    <property type="entry name" value="Znf_C2H2_type"/>
</dbReference>
<keyword evidence="6" id="KW-0539">Nucleus</keyword>
<dbReference type="Proteomes" id="UP000291343">
    <property type="component" value="Unassembled WGS sequence"/>
</dbReference>
<sequence>MDSDEIYSQGENIDVKSEYIEMDDSIIEACEFFDVSKMVKLELDETQDKEKRRNRSAEKEHARSGRPTMNKHKKRRRTKGCYACFHCDKTFGEKCNLEHHVRIHTGEKPYKCDRCERCFTQLGHLQGHIRSHTGERPHKCCLCGKGFSTPRILRSHMNDHSENSLHNPSNEFFKCQFCSFVAKSKRGLSFHSIVHRTNNSSTIDANLRTSPPKESTSTFKRSDRPFKCSYCSEVFTDKFVRNQHEDTHEGASKCMVCNKPFKSIDALIKHTRNSHKELTFIDGDRCIICNELFNCKNELIAHVSSHDELNPFECTVCGKRFKNSGVLNRHVIIHSDNKPFTCEICNKSFNTNTNMIRHKATHNSAETHAIATEQGLYCCSSCPSQFSTLSSLIQHKRSHGNDTPSTYGCSICKNVFTKASSLRDHLKQHHNEVQLHKCFECDKLYTRMSHLKYHMRIHSGEKPFTCPICSQSFRFRGGFSQHLKKHRAIADGEVIIPDKNVGDDKEFFDYSKSHNQMQNSQEIIRVENSKTVIVDNSENSLSSHCSYIENVKPNLELDSIN</sequence>
<dbReference type="PANTHER" id="PTHR16515">
    <property type="entry name" value="PR DOMAIN ZINC FINGER PROTEIN"/>
    <property type="match status" value="1"/>
</dbReference>
<dbReference type="GO" id="GO:0005634">
    <property type="term" value="C:nucleus"/>
    <property type="evidence" value="ECO:0007669"/>
    <property type="project" value="UniProtKB-SubCell"/>
</dbReference>
<dbReference type="SMR" id="A0A482XCL6"/>
<dbReference type="FunFam" id="3.30.160.60:FF:001119">
    <property type="entry name" value="zinc finger protein 408"/>
    <property type="match status" value="1"/>
</dbReference>
<dbReference type="PANTHER" id="PTHR16515:SF66">
    <property type="entry name" value="C2H2-TYPE DOMAIN-CONTAINING PROTEIN"/>
    <property type="match status" value="1"/>
</dbReference>
<evidence type="ECO:0000256" key="3">
    <source>
        <dbReference type="ARBA" id="ARBA00022737"/>
    </source>
</evidence>
<evidence type="ECO:0000256" key="4">
    <source>
        <dbReference type="ARBA" id="ARBA00022771"/>
    </source>
</evidence>
<feature type="domain" description="C2H2-type" evidence="9">
    <location>
        <begin position="226"/>
        <end position="253"/>
    </location>
</feature>
<keyword evidence="2" id="KW-0479">Metal-binding</keyword>
<accession>A0A482XCL6</accession>
<feature type="domain" description="C2H2-type" evidence="9">
    <location>
        <begin position="436"/>
        <end position="463"/>
    </location>
</feature>
<dbReference type="SUPFAM" id="SSF57667">
    <property type="entry name" value="beta-beta-alpha zinc fingers"/>
    <property type="match status" value="7"/>
</dbReference>
<feature type="domain" description="C2H2-type" evidence="9">
    <location>
        <begin position="82"/>
        <end position="109"/>
    </location>
</feature>
<feature type="domain" description="C2H2-type" evidence="9">
    <location>
        <begin position="340"/>
        <end position="367"/>
    </location>
</feature>
<dbReference type="Gene3D" id="3.30.160.60">
    <property type="entry name" value="Classic Zinc Finger"/>
    <property type="match status" value="10"/>
</dbReference>
<dbReference type="Pfam" id="PF00096">
    <property type="entry name" value="zf-C2H2"/>
    <property type="match status" value="4"/>
</dbReference>
<organism evidence="10 11">
    <name type="scientific">Laodelphax striatellus</name>
    <name type="common">Small brown planthopper</name>
    <name type="synonym">Delphax striatella</name>
    <dbReference type="NCBI Taxonomy" id="195883"/>
    <lineage>
        <taxon>Eukaryota</taxon>
        <taxon>Metazoa</taxon>
        <taxon>Ecdysozoa</taxon>
        <taxon>Arthropoda</taxon>
        <taxon>Hexapoda</taxon>
        <taxon>Insecta</taxon>
        <taxon>Pterygota</taxon>
        <taxon>Neoptera</taxon>
        <taxon>Paraneoptera</taxon>
        <taxon>Hemiptera</taxon>
        <taxon>Auchenorrhyncha</taxon>
        <taxon>Fulgoroidea</taxon>
        <taxon>Delphacidae</taxon>
        <taxon>Criomorphinae</taxon>
        <taxon>Laodelphax</taxon>
    </lineage>
</organism>
<dbReference type="PROSITE" id="PS50157">
    <property type="entry name" value="ZINC_FINGER_C2H2_2"/>
    <property type="match status" value="12"/>
</dbReference>
<feature type="region of interest" description="Disordered" evidence="8">
    <location>
        <begin position="45"/>
        <end position="74"/>
    </location>
</feature>
<feature type="domain" description="C2H2-type" evidence="9">
    <location>
        <begin position="110"/>
        <end position="137"/>
    </location>
</feature>
<feature type="domain" description="C2H2-type" evidence="9">
    <location>
        <begin position="407"/>
        <end position="434"/>
    </location>
</feature>
<evidence type="ECO:0000313" key="11">
    <source>
        <dbReference type="Proteomes" id="UP000291343"/>
    </source>
</evidence>
<feature type="domain" description="C2H2-type" evidence="9">
    <location>
        <begin position="252"/>
        <end position="275"/>
    </location>
</feature>
<evidence type="ECO:0000256" key="6">
    <source>
        <dbReference type="ARBA" id="ARBA00023242"/>
    </source>
</evidence>
<dbReference type="AlphaFoldDB" id="A0A482XCL6"/>
<comment type="subcellular location">
    <subcellularLocation>
        <location evidence="1">Nucleus</location>
    </subcellularLocation>
</comment>
<evidence type="ECO:0000256" key="1">
    <source>
        <dbReference type="ARBA" id="ARBA00004123"/>
    </source>
</evidence>
<feature type="domain" description="C2H2-type" evidence="9">
    <location>
        <begin position="138"/>
        <end position="165"/>
    </location>
</feature>
<evidence type="ECO:0000256" key="5">
    <source>
        <dbReference type="ARBA" id="ARBA00022833"/>
    </source>
</evidence>
<feature type="domain" description="C2H2-type" evidence="9">
    <location>
        <begin position="464"/>
        <end position="486"/>
    </location>
</feature>
<dbReference type="SMART" id="SM00355">
    <property type="entry name" value="ZnF_C2H2"/>
    <property type="match status" value="13"/>
</dbReference>
<reference evidence="10 11" key="1">
    <citation type="journal article" date="2017" name="Gigascience">
        <title>Genome sequence of the small brown planthopper, Laodelphax striatellus.</title>
        <authorList>
            <person name="Zhu J."/>
            <person name="Jiang F."/>
            <person name="Wang X."/>
            <person name="Yang P."/>
            <person name="Bao Y."/>
            <person name="Zhao W."/>
            <person name="Wang W."/>
            <person name="Lu H."/>
            <person name="Wang Q."/>
            <person name="Cui N."/>
            <person name="Li J."/>
            <person name="Chen X."/>
            <person name="Luo L."/>
            <person name="Yu J."/>
            <person name="Kang L."/>
            <person name="Cui F."/>
        </authorList>
    </citation>
    <scope>NUCLEOTIDE SEQUENCE [LARGE SCALE GENOMIC DNA]</scope>
    <source>
        <strain evidence="10">Lst14</strain>
    </source>
</reference>
<dbReference type="FunFam" id="3.30.160.60:FF:000446">
    <property type="entry name" value="Zinc finger protein"/>
    <property type="match status" value="1"/>
</dbReference>
<dbReference type="STRING" id="195883.A0A482XCL6"/>
<dbReference type="GO" id="GO:0010468">
    <property type="term" value="P:regulation of gene expression"/>
    <property type="evidence" value="ECO:0007669"/>
    <property type="project" value="TreeGrafter"/>
</dbReference>
<comment type="caution">
    <text evidence="10">The sequence shown here is derived from an EMBL/GenBank/DDBJ whole genome shotgun (WGS) entry which is preliminary data.</text>
</comment>